<proteinExistence type="predicted"/>
<dbReference type="Gene3D" id="3.90.550.10">
    <property type="entry name" value="Spore Coat Polysaccharide Biosynthesis Protein SpsA, Chain A"/>
    <property type="match status" value="1"/>
</dbReference>
<dbReference type="AlphaFoldDB" id="A0A517U0G1"/>
<keyword evidence="5" id="KW-0448">Lipopolysaccharide biosynthesis</keyword>
<dbReference type="RefSeq" id="WP_145433900.1">
    <property type="nucleotide sequence ID" value="NZ_CP036339.1"/>
</dbReference>
<evidence type="ECO:0000256" key="6">
    <source>
        <dbReference type="ARBA" id="ARBA00022989"/>
    </source>
</evidence>
<keyword evidence="4" id="KW-0812">Transmembrane</keyword>
<dbReference type="Proteomes" id="UP000317909">
    <property type="component" value="Chromosome"/>
</dbReference>
<keyword evidence="7" id="KW-0472">Membrane</keyword>
<dbReference type="SUPFAM" id="SSF53448">
    <property type="entry name" value="Nucleotide-diphospho-sugar transferases"/>
    <property type="match status" value="1"/>
</dbReference>
<evidence type="ECO:0000256" key="7">
    <source>
        <dbReference type="ARBA" id="ARBA00023136"/>
    </source>
</evidence>
<keyword evidence="6" id="KW-1133">Transmembrane helix</keyword>
<dbReference type="GO" id="GO:0005886">
    <property type="term" value="C:plasma membrane"/>
    <property type="evidence" value="ECO:0007669"/>
    <property type="project" value="TreeGrafter"/>
</dbReference>
<evidence type="ECO:0000313" key="10">
    <source>
        <dbReference type="EMBL" id="QDT74110.1"/>
    </source>
</evidence>
<accession>A0A517U0G1</accession>
<protein>
    <submittedName>
        <fullName evidence="10">Undecaprenyl-phosphate 4-deoxy-4-formamido-L-arabinose transferase</fullName>
        <ecNumber evidence="10">2.4.2.53</ecNumber>
    </submittedName>
</protein>
<keyword evidence="2 10" id="KW-0328">Glycosyltransferase</keyword>
<name>A0A517U0G1_9BACT</name>
<sequence>MAQATEFIPLEVPRFGEFARQLYNVSSQEIERCLVDQRRTGRRLGAIMLNSGLIDQRQLAAVLQAQARWSARMRSRDVAPLSFPLLTPLSMCLPCYNEQDVIEDVLLSALAVLPEFVEEFEIIVVDDGSADGTAQIVDRLAEHDSRIRLVRHEKNRGYGAAVATALRAASGEWICFTDGDGQFSFLDLPQLLCNAQHADVVIGYRRLRADNSVRRFNSNSWKWFIRCLMGLRVRDLDCAFKLFPRWVVDGLQFRSEGACISAEILTQCMRGGLSIAEAPVNHYPRAAGKATGANLGVIIKAFKELPIVWQYRGMAPWGSEKRPTPVVDDGPKAEEAVSQSAASRAATAEHRVAVSASAEPAIANGRI</sequence>
<keyword evidence="3 10" id="KW-0808">Transferase</keyword>
<feature type="domain" description="Glycosyltransferase 2-like" evidence="9">
    <location>
        <begin position="90"/>
        <end position="240"/>
    </location>
</feature>
<dbReference type="EMBL" id="CP036339">
    <property type="protein sequence ID" value="QDT74110.1"/>
    <property type="molecule type" value="Genomic_DNA"/>
</dbReference>
<dbReference type="InterPro" id="IPR050256">
    <property type="entry name" value="Glycosyltransferase_2"/>
</dbReference>
<dbReference type="EC" id="2.4.2.53" evidence="10"/>
<dbReference type="InterPro" id="IPR029044">
    <property type="entry name" value="Nucleotide-diphossugar_trans"/>
</dbReference>
<feature type="compositionally biased region" description="Basic and acidic residues" evidence="8">
    <location>
        <begin position="320"/>
        <end position="335"/>
    </location>
</feature>
<evidence type="ECO:0000256" key="8">
    <source>
        <dbReference type="SAM" id="MobiDB-lite"/>
    </source>
</evidence>
<dbReference type="PANTHER" id="PTHR48090">
    <property type="entry name" value="UNDECAPRENYL-PHOSPHATE 4-DEOXY-4-FORMAMIDO-L-ARABINOSE TRANSFERASE-RELATED"/>
    <property type="match status" value="1"/>
</dbReference>
<feature type="region of interest" description="Disordered" evidence="8">
    <location>
        <begin position="320"/>
        <end position="342"/>
    </location>
</feature>
<dbReference type="PANTHER" id="PTHR48090:SF3">
    <property type="entry name" value="UNDECAPRENYL-PHOSPHATE 4-DEOXY-4-FORMAMIDO-L-ARABINOSE TRANSFERASE"/>
    <property type="match status" value="1"/>
</dbReference>
<dbReference type="GO" id="GO:0099621">
    <property type="term" value="F:undecaprenyl-phosphate 4-deoxy-4-formamido-L-arabinose transferase activity"/>
    <property type="evidence" value="ECO:0007669"/>
    <property type="project" value="UniProtKB-EC"/>
</dbReference>
<evidence type="ECO:0000259" key="9">
    <source>
        <dbReference type="Pfam" id="PF00535"/>
    </source>
</evidence>
<evidence type="ECO:0000256" key="1">
    <source>
        <dbReference type="ARBA" id="ARBA00022475"/>
    </source>
</evidence>
<dbReference type="KEGG" id="llh:I41_33050"/>
<dbReference type="SUPFAM" id="SSF160246">
    <property type="entry name" value="EspE N-terminal domain-like"/>
    <property type="match status" value="1"/>
</dbReference>
<keyword evidence="11" id="KW-1185">Reference proteome</keyword>
<dbReference type="GO" id="GO:0009103">
    <property type="term" value="P:lipopolysaccharide biosynthetic process"/>
    <property type="evidence" value="ECO:0007669"/>
    <property type="project" value="UniProtKB-KW"/>
</dbReference>
<gene>
    <name evidence="10" type="primary">arnC_3</name>
    <name evidence="10" type="ORF">I41_33050</name>
</gene>
<evidence type="ECO:0000256" key="5">
    <source>
        <dbReference type="ARBA" id="ARBA00022985"/>
    </source>
</evidence>
<organism evidence="10 11">
    <name type="scientific">Lacipirellula limnantheis</name>
    <dbReference type="NCBI Taxonomy" id="2528024"/>
    <lineage>
        <taxon>Bacteria</taxon>
        <taxon>Pseudomonadati</taxon>
        <taxon>Planctomycetota</taxon>
        <taxon>Planctomycetia</taxon>
        <taxon>Pirellulales</taxon>
        <taxon>Lacipirellulaceae</taxon>
        <taxon>Lacipirellula</taxon>
    </lineage>
</organism>
<keyword evidence="1" id="KW-1003">Cell membrane</keyword>
<evidence type="ECO:0000256" key="2">
    <source>
        <dbReference type="ARBA" id="ARBA00022676"/>
    </source>
</evidence>
<dbReference type="InterPro" id="IPR001173">
    <property type="entry name" value="Glyco_trans_2-like"/>
</dbReference>
<evidence type="ECO:0000256" key="4">
    <source>
        <dbReference type="ARBA" id="ARBA00022692"/>
    </source>
</evidence>
<evidence type="ECO:0000313" key="11">
    <source>
        <dbReference type="Proteomes" id="UP000317909"/>
    </source>
</evidence>
<dbReference type="InterPro" id="IPR037257">
    <property type="entry name" value="T2SS_E_N_sf"/>
</dbReference>
<evidence type="ECO:0000256" key="3">
    <source>
        <dbReference type="ARBA" id="ARBA00022679"/>
    </source>
</evidence>
<dbReference type="Pfam" id="PF00535">
    <property type="entry name" value="Glycos_transf_2"/>
    <property type="match status" value="1"/>
</dbReference>
<reference evidence="10 11" key="1">
    <citation type="submission" date="2019-02" db="EMBL/GenBank/DDBJ databases">
        <title>Deep-cultivation of Planctomycetes and their phenomic and genomic characterization uncovers novel biology.</title>
        <authorList>
            <person name="Wiegand S."/>
            <person name="Jogler M."/>
            <person name="Boedeker C."/>
            <person name="Pinto D."/>
            <person name="Vollmers J."/>
            <person name="Rivas-Marin E."/>
            <person name="Kohn T."/>
            <person name="Peeters S.H."/>
            <person name="Heuer A."/>
            <person name="Rast P."/>
            <person name="Oberbeckmann S."/>
            <person name="Bunk B."/>
            <person name="Jeske O."/>
            <person name="Meyerdierks A."/>
            <person name="Storesund J.E."/>
            <person name="Kallscheuer N."/>
            <person name="Luecker S."/>
            <person name="Lage O.M."/>
            <person name="Pohl T."/>
            <person name="Merkel B.J."/>
            <person name="Hornburger P."/>
            <person name="Mueller R.-W."/>
            <person name="Bruemmer F."/>
            <person name="Labrenz M."/>
            <person name="Spormann A.M."/>
            <person name="Op den Camp H."/>
            <person name="Overmann J."/>
            <person name="Amann R."/>
            <person name="Jetten M.S.M."/>
            <person name="Mascher T."/>
            <person name="Medema M.H."/>
            <person name="Devos D.P."/>
            <person name="Kaster A.-K."/>
            <person name="Ovreas L."/>
            <person name="Rohde M."/>
            <person name="Galperin M.Y."/>
            <person name="Jogler C."/>
        </authorList>
    </citation>
    <scope>NUCLEOTIDE SEQUENCE [LARGE SCALE GENOMIC DNA]</scope>
    <source>
        <strain evidence="10 11">I41</strain>
    </source>
</reference>
<dbReference type="CDD" id="cd04179">
    <property type="entry name" value="DPM_DPG-synthase_like"/>
    <property type="match status" value="1"/>
</dbReference>
<dbReference type="OrthoDB" id="9815691at2"/>